<dbReference type="InterPro" id="IPR002104">
    <property type="entry name" value="Integrase_catalytic"/>
</dbReference>
<evidence type="ECO:0000256" key="3">
    <source>
        <dbReference type="ARBA" id="ARBA00008857"/>
    </source>
</evidence>
<dbReference type="AlphaFoldDB" id="A0A1C6GM54"/>
<evidence type="ECO:0000259" key="14">
    <source>
        <dbReference type="PROSITE" id="PS51900"/>
    </source>
</evidence>
<dbReference type="InterPro" id="IPR010998">
    <property type="entry name" value="Integrase_recombinase_N"/>
</dbReference>
<organism evidence="15">
    <name type="scientific">uncultured Anaerotruncus sp</name>
    <dbReference type="NCBI Taxonomy" id="905011"/>
    <lineage>
        <taxon>Bacteria</taxon>
        <taxon>Bacillati</taxon>
        <taxon>Bacillota</taxon>
        <taxon>Clostridia</taxon>
        <taxon>Eubacteriales</taxon>
        <taxon>Oscillospiraceae</taxon>
        <taxon>Anaerotruncus</taxon>
        <taxon>environmental samples</taxon>
    </lineage>
</organism>
<protein>
    <submittedName>
        <fullName evidence="15">Tyrosine recombinase XerD</fullName>
    </submittedName>
</protein>
<dbReference type="Pfam" id="PF02899">
    <property type="entry name" value="Phage_int_SAM_1"/>
    <property type="match status" value="1"/>
</dbReference>
<dbReference type="GO" id="GO:0006310">
    <property type="term" value="P:DNA recombination"/>
    <property type="evidence" value="ECO:0007669"/>
    <property type="project" value="UniProtKB-KW"/>
</dbReference>
<dbReference type="GO" id="GO:0003677">
    <property type="term" value="F:DNA binding"/>
    <property type="evidence" value="ECO:0007669"/>
    <property type="project" value="UniProtKB-UniRule"/>
</dbReference>
<keyword evidence="10" id="KW-0131">Cell cycle</keyword>
<keyword evidence="5" id="KW-0132">Cell division</keyword>
<evidence type="ECO:0000256" key="6">
    <source>
        <dbReference type="ARBA" id="ARBA00022829"/>
    </source>
</evidence>
<dbReference type="GO" id="GO:0051301">
    <property type="term" value="P:cell division"/>
    <property type="evidence" value="ECO:0007669"/>
    <property type="project" value="UniProtKB-KW"/>
</dbReference>
<evidence type="ECO:0000256" key="4">
    <source>
        <dbReference type="ARBA" id="ARBA00022490"/>
    </source>
</evidence>
<dbReference type="InterPro" id="IPR044068">
    <property type="entry name" value="CB"/>
</dbReference>
<comment type="similarity">
    <text evidence="3">Belongs to the 'phage' integrase family.</text>
</comment>
<dbReference type="Gene3D" id="1.10.150.130">
    <property type="match status" value="1"/>
</dbReference>
<feature type="region of interest" description="Disordered" evidence="12">
    <location>
        <begin position="309"/>
        <end position="350"/>
    </location>
</feature>
<keyword evidence="8 11" id="KW-0238">DNA-binding</keyword>
<sequence>MATDYAVSCPPVIKDFLFYMQTIKGRSVRTVESYFIDLRTFFRFIKQYKGLCSKDLQFEDIDILDVDLDVISSVTLSDVYEYMYFITRQRQNSAATRARKVSCLKSFYKYLTVNAKLLESNPVKDLEIPAIKKSMPKYLTLEQSLELLVHVPEDNPHYQRDFCILTLFLNCGMRLSELVGIDMTDISENTARITGKGNKERIIYLNDACLAAVEAYLPVRAKGLASVKDKNALFLSSRGTRISKRRVQQIVEHALQAAGLSGQGLSTHKLRHTAATLMYQHGGVDIRVLSEILGHEHVSTTEIYTHVSNRQMQEASKRSPLAGVKVPKKKRVPNATDAPTDGDPGDPPKR</sequence>
<keyword evidence="4" id="KW-0963">Cytoplasm</keyword>
<evidence type="ECO:0000256" key="1">
    <source>
        <dbReference type="ARBA" id="ARBA00003283"/>
    </source>
</evidence>
<comment type="subcellular location">
    <subcellularLocation>
        <location evidence="2">Cytoplasm</location>
    </subcellularLocation>
</comment>
<dbReference type="PROSITE" id="PS51898">
    <property type="entry name" value="TYR_RECOMBINASE"/>
    <property type="match status" value="1"/>
</dbReference>
<evidence type="ECO:0000259" key="13">
    <source>
        <dbReference type="PROSITE" id="PS51898"/>
    </source>
</evidence>
<dbReference type="SUPFAM" id="SSF56349">
    <property type="entry name" value="DNA breaking-rejoining enzymes"/>
    <property type="match status" value="1"/>
</dbReference>
<keyword evidence="6" id="KW-0159">Chromosome partition</keyword>
<evidence type="ECO:0000256" key="11">
    <source>
        <dbReference type="PROSITE-ProRule" id="PRU01248"/>
    </source>
</evidence>
<dbReference type="InterPro" id="IPR050090">
    <property type="entry name" value="Tyrosine_recombinase_XerCD"/>
</dbReference>
<keyword evidence="9" id="KW-0233">DNA recombination</keyword>
<evidence type="ECO:0000256" key="8">
    <source>
        <dbReference type="ARBA" id="ARBA00023125"/>
    </source>
</evidence>
<evidence type="ECO:0000256" key="12">
    <source>
        <dbReference type="SAM" id="MobiDB-lite"/>
    </source>
</evidence>
<dbReference type="InterPro" id="IPR013762">
    <property type="entry name" value="Integrase-like_cat_sf"/>
</dbReference>
<evidence type="ECO:0000256" key="9">
    <source>
        <dbReference type="ARBA" id="ARBA00023172"/>
    </source>
</evidence>
<evidence type="ECO:0000256" key="2">
    <source>
        <dbReference type="ARBA" id="ARBA00004496"/>
    </source>
</evidence>
<evidence type="ECO:0000313" key="15">
    <source>
        <dbReference type="EMBL" id="SCJ46441.1"/>
    </source>
</evidence>
<dbReference type="EMBL" id="FMHG01000001">
    <property type="protein sequence ID" value="SCJ46441.1"/>
    <property type="molecule type" value="Genomic_DNA"/>
</dbReference>
<reference evidence="15" key="1">
    <citation type="submission" date="2015-09" db="EMBL/GenBank/DDBJ databases">
        <authorList>
            <consortium name="Pathogen Informatics"/>
        </authorList>
    </citation>
    <scope>NUCLEOTIDE SEQUENCE</scope>
    <source>
        <strain evidence="15">2789STDY5834896</strain>
    </source>
</reference>
<dbReference type="Gene3D" id="1.10.443.10">
    <property type="entry name" value="Intergrase catalytic core"/>
    <property type="match status" value="1"/>
</dbReference>
<feature type="domain" description="Core-binding (CB)" evidence="14">
    <location>
        <begin position="7"/>
        <end position="112"/>
    </location>
</feature>
<evidence type="ECO:0000256" key="10">
    <source>
        <dbReference type="ARBA" id="ARBA00023306"/>
    </source>
</evidence>
<evidence type="ECO:0000256" key="5">
    <source>
        <dbReference type="ARBA" id="ARBA00022618"/>
    </source>
</evidence>
<comment type="function">
    <text evidence="1">Site-specific tyrosine recombinase, which acts by catalyzing the cutting and rejoining of the recombining DNA molecules.</text>
</comment>
<keyword evidence="7" id="KW-0229">DNA integration</keyword>
<dbReference type="Pfam" id="PF00589">
    <property type="entry name" value="Phage_integrase"/>
    <property type="match status" value="1"/>
</dbReference>
<proteinExistence type="inferred from homology"/>
<accession>A0A1C6GM54</accession>
<evidence type="ECO:0000256" key="7">
    <source>
        <dbReference type="ARBA" id="ARBA00022908"/>
    </source>
</evidence>
<dbReference type="PANTHER" id="PTHR30349">
    <property type="entry name" value="PHAGE INTEGRASE-RELATED"/>
    <property type="match status" value="1"/>
</dbReference>
<name>A0A1C6GM54_9FIRM</name>
<dbReference type="GO" id="GO:0015074">
    <property type="term" value="P:DNA integration"/>
    <property type="evidence" value="ECO:0007669"/>
    <property type="project" value="UniProtKB-KW"/>
</dbReference>
<feature type="domain" description="Tyr recombinase" evidence="13">
    <location>
        <begin position="134"/>
        <end position="317"/>
    </location>
</feature>
<dbReference type="PROSITE" id="PS51900">
    <property type="entry name" value="CB"/>
    <property type="match status" value="1"/>
</dbReference>
<dbReference type="InterPro" id="IPR004107">
    <property type="entry name" value="Integrase_SAM-like_N"/>
</dbReference>
<dbReference type="PANTHER" id="PTHR30349:SF77">
    <property type="entry name" value="TYROSINE RECOMBINASE XERC"/>
    <property type="match status" value="1"/>
</dbReference>
<gene>
    <name evidence="15" type="primary">xerD_1</name>
    <name evidence="15" type="ORF">SAMEA3545359_00455</name>
</gene>
<dbReference type="GO" id="GO:0005737">
    <property type="term" value="C:cytoplasm"/>
    <property type="evidence" value="ECO:0007669"/>
    <property type="project" value="UniProtKB-SubCell"/>
</dbReference>
<dbReference type="InterPro" id="IPR011010">
    <property type="entry name" value="DNA_brk_join_enz"/>
</dbReference>
<dbReference type="GO" id="GO:0007059">
    <property type="term" value="P:chromosome segregation"/>
    <property type="evidence" value="ECO:0007669"/>
    <property type="project" value="UniProtKB-KW"/>
</dbReference>